<accession>A0A2U8QYJ4</accession>
<organism evidence="2 3">
    <name type="scientific">Flavobacterium sediminis</name>
    <dbReference type="NCBI Taxonomy" id="2201181"/>
    <lineage>
        <taxon>Bacteria</taxon>
        <taxon>Pseudomonadati</taxon>
        <taxon>Bacteroidota</taxon>
        <taxon>Flavobacteriia</taxon>
        <taxon>Flavobacteriales</taxon>
        <taxon>Flavobacteriaceae</taxon>
        <taxon>Flavobacterium</taxon>
    </lineage>
</organism>
<dbReference type="Gene3D" id="2.180.10.10">
    <property type="entry name" value="RHS repeat-associated core"/>
    <property type="match status" value="1"/>
</dbReference>
<name>A0A2U8QYJ4_9FLAO</name>
<dbReference type="NCBIfam" id="TIGR03696">
    <property type="entry name" value="Rhs_assc_core"/>
    <property type="match status" value="1"/>
</dbReference>
<reference evidence="2 3" key="1">
    <citation type="submission" date="2018-05" db="EMBL/GenBank/DDBJ databases">
        <title>Flavobacterium sp. MEBiC07310.</title>
        <authorList>
            <person name="Baek K."/>
        </authorList>
    </citation>
    <scope>NUCLEOTIDE SEQUENCE [LARGE SCALE GENOMIC DNA]</scope>
    <source>
        <strain evidence="2 3">MEBiC07310</strain>
    </source>
</reference>
<sequence length="1001" mass="112841">MGLIIENNTIRLEFSGGFSSATFDLTKQLEINAPEPIPDMTLGYVDFYYNGNHQFIVQIQNNKLFFEDYTPNDPTLYFTQLPGISQNLTQPISINLGYETIYTPSTDSTVLDPLCYQYKYDDRNRMAEKKLPGKQWEFIIYDKLDRPVATGPAFTPYGGTDIGWLITEYDVFGRVAKTGWKQMTVDANNRYTNQSSINSSGTPFTLSQNEVLTENYYDDYTFAGAPTLPNDVEGQTLATNVKGLPTGTWVRVLDTPGSSTAETSYTLYDDRYRPVRTYTTNLLGGYTQVDTKLDWAGKVDYTLTTHQYNSGATPVTVKDMYTYTYQDRLLLHKQQINQLPEQLISKNTYDELGQLVSKKVGGDDVITGTASLQKIDYAYNVRGWLKSINDINDLATENDLFAFKINYNDFTSSGTNDTAPNALYNGNISATYWRTANDNVLRKYNYSYDELNRLTNADYLKPEATSSVNSYWENMTYDKNGNIQTLKRNGDLDADNFAIEVDDLTYTYHNQNKNQLVKVFDASNHPFGLKDDSDGINDTDDDFTYDANGNMTSDANKGITNITYNHLNLPVEITFGTSAKIGYLYSAAGQKVQKHVISFVSYLNTATDYLQGFQYTGAKLSFFPHAEGYVNVTQPTKSGANAYNYVFNYTDHLGNIRLSYAKGAGTVPVIMEENHYYPFGLKHTKYNSDTYDFIVTNSQSGDGYYVGIDPVAAGSRKLYQMKYNGKEYQDELGLNWYDYGARNYDSALGRWMNIDPLAEQSRKWTPYNYAMDNPIYFIDPDGMAVEEYSWGTRYTGEEAQSFFGQLQASISSSNETPKRGNDEEEEEQGDPKNLKSVDKTGEKVLEAKKTFFGKLWGSLQKREWTDPETGLVYQVNADGTISGLRPLYGLGVLGYANVGASSIKLLSLVKGDSKLFKLAQETFNGNKTLTREANSLIEQLSKGNMNPGIGTKNIFKNIFEARSSGGARVYFRKIGDTVEILAYSNKANQQTVINQLMKIWK</sequence>
<dbReference type="RefSeq" id="WP_109570223.1">
    <property type="nucleotide sequence ID" value="NZ_CP029463.1"/>
</dbReference>
<gene>
    <name evidence="2" type="ORF">DI487_14160</name>
</gene>
<feature type="region of interest" description="Disordered" evidence="1">
    <location>
        <begin position="810"/>
        <end position="836"/>
    </location>
</feature>
<evidence type="ECO:0000313" key="2">
    <source>
        <dbReference type="EMBL" id="AWM14885.1"/>
    </source>
</evidence>
<evidence type="ECO:0000313" key="3">
    <source>
        <dbReference type="Proteomes" id="UP000245429"/>
    </source>
</evidence>
<evidence type="ECO:0000256" key="1">
    <source>
        <dbReference type="SAM" id="MobiDB-lite"/>
    </source>
</evidence>
<evidence type="ECO:0008006" key="4">
    <source>
        <dbReference type="Google" id="ProtNLM"/>
    </source>
</evidence>
<dbReference type="OrthoDB" id="2972467at2"/>
<protein>
    <recommendedName>
        <fullName evidence="4">RHS repeat-associated core domain-containing protein</fullName>
    </recommendedName>
</protein>
<keyword evidence="3" id="KW-1185">Reference proteome</keyword>
<proteinExistence type="predicted"/>
<dbReference type="KEGG" id="fse:DI487_14160"/>
<dbReference type="Proteomes" id="UP000245429">
    <property type="component" value="Chromosome"/>
</dbReference>
<dbReference type="EMBL" id="CP029463">
    <property type="protein sequence ID" value="AWM14885.1"/>
    <property type="molecule type" value="Genomic_DNA"/>
</dbReference>
<dbReference type="InterPro" id="IPR022385">
    <property type="entry name" value="Rhs_assc_core"/>
</dbReference>
<dbReference type="AlphaFoldDB" id="A0A2U8QYJ4"/>